<dbReference type="InterPro" id="IPR001789">
    <property type="entry name" value="Sig_transdc_resp-reg_receiver"/>
</dbReference>
<accession>A0A934SPJ4</accession>
<evidence type="ECO:0000256" key="1">
    <source>
        <dbReference type="ARBA" id="ARBA00000085"/>
    </source>
</evidence>
<dbReference type="PROSITE" id="PS50110">
    <property type="entry name" value="RESPONSE_REGULATORY"/>
    <property type="match status" value="1"/>
</dbReference>
<dbReference type="PROSITE" id="PS50112">
    <property type="entry name" value="PAS"/>
    <property type="match status" value="1"/>
</dbReference>
<dbReference type="PANTHER" id="PTHR43065:SF49">
    <property type="entry name" value="HISTIDINE KINASE"/>
    <property type="match status" value="1"/>
</dbReference>
<dbReference type="InterPro" id="IPR035965">
    <property type="entry name" value="PAS-like_dom_sf"/>
</dbReference>
<evidence type="ECO:0000259" key="6">
    <source>
        <dbReference type="PROSITE" id="PS50109"/>
    </source>
</evidence>
<dbReference type="GO" id="GO:0000155">
    <property type="term" value="F:phosphorelay sensor kinase activity"/>
    <property type="evidence" value="ECO:0007669"/>
    <property type="project" value="InterPro"/>
</dbReference>
<feature type="region of interest" description="Disordered" evidence="5">
    <location>
        <begin position="379"/>
        <end position="399"/>
    </location>
</feature>
<evidence type="ECO:0000256" key="3">
    <source>
        <dbReference type="ARBA" id="ARBA00022553"/>
    </source>
</evidence>
<feature type="domain" description="PAS" evidence="8">
    <location>
        <begin position="14"/>
        <end position="71"/>
    </location>
</feature>
<dbReference type="Gene3D" id="1.10.287.130">
    <property type="match status" value="1"/>
</dbReference>
<dbReference type="InterPro" id="IPR004358">
    <property type="entry name" value="Sig_transdc_His_kin-like_C"/>
</dbReference>
<dbReference type="InterPro" id="IPR005467">
    <property type="entry name" value="His_kinase_dom"/>
</dbReference>
<evidence type="ECO:0000313" key="11">
    <source>
        <dbReference type="Proteomes" id="UP000622890"/>
    </source>
</evidence>
<feature type="domain" description="PAC" evidence="9">
    <location>
        <begin position="89"/>
        <end position="141"/>
    </location>
</feature>
<sequence length="521" mass="56801">MSIDSDDPLSRLDMEKRFSLLVANVVDYAIYLLSPSGHISSWNAGAQTFKGYDEEEILGKHFSMFYTDEDRAAGLPERALSTARNAGRFEGEGWRVRKDGSRFWAHVVIDAIRNKDGGLIGFAKITRDITERREAQLALERANTALYQAQKLEALGQLTGGIAHDFNNLLAVIVNGLDLLALQPPTPGIARVLEAMRRAAERGSTLTQQLLAYAQRQSLHPQISDINRVIRDFETVLRRAVPAEVSFDMDLGSDLPGVLLDPARFESVLMNLVVNACDAMPDGGRLALRTARASLAENEVGNLAAGDYVRVTVSDTGAGMTPEVAARAFEPFFTTKEIGKGTGLGLSQVHGFVTQSGGDVVLDTAPGKGTTLSLYLPAGAESASDTPPQAGPTEPAQQHATERFRVLVVDDEPDVLEMTVELFRNLGYEALQARSGREALEVLERERNIGLLFSDVMMPGGMSGIELARRAREMAPDMRITLASGYPLPALQEAHGALDEFTMLAKPYRLVDIVRSLRELH</sequence>
<evidence type="ECO:0000259" key="7">
    <source>
        <dbReference type="PROSITE" id="PS50110"/>
    </source>
</evidence>
<dbReference type="InterPro" id="IPR036890">
    <property type="entry name" value="HATPase_C_sf"/>
</dbReference>
<dbReference type="SMART" id="SM00086">
    <property type="entry name" value="PAC"/>
    <property type="match status" value="1"/>
</dbReference>
<comment type="caution">
    <text evidence="10">The sequence shown here is derived from an EMBL/GenBank/DDBJ whole genome shotgun (WGS) entry which is preliminary data.</text>
</comment>
<dbReference type="SUPFAM" id="SSF55874">
    <property type="entry name" value="ATPase domain of HSP90 chaperone/DNA topoisomerase II/histidine kinase"/>
    <property type="match status" value="1"/>
</dbReference>
<protein>
    <recommendedName>
        <fullName evidence="2">histidine kinase</fullName>
        <ecNumber evidence="2">2.7.13.3</ecNumber>
    </recommendedName>
</protein>
<dbReference type="SUPFAM" id="SSF47384">
    <property type="entry name" value="Homodimeric domain of signal transducing histidine kinase"/>
    <property type="match status" value="1"/>
</dbReference>
<feature type="domain" description="Histidine kinase" evidence="6">
    <location>
        <begin position="161"/>
        <end position="380"/>
    </location>
</feature>
<dbReference type="InterPro" id="IPR000014">
    <property type="entry name" value="PAS"/>
</dbReference>
<dbReference type="Pfam" id="PF00072">
    <property type="entry name" value="Response_reg"/>
    <property type="match status" value="1"/>
</dbReference>
<reference evidence="10" key="1">
    <citation type="submission" date="2021-01" db="EMBL/GenBank/DDBJ databases">
        <title>Genome sequence of strain Noviherbaspirillum sp. DKR-6.</title>
        <authorList>
            <person name="Chaudhary D.K."/>
        </authorList>
    </citation>
    <scope>NUCLEOTIDE SEQUENCE</scope>
    <source>
        <strain evidence="10">DKR-6</strain>
    </source>
</reference>
<dbReference type="InterPro" id="IPR003661">
    <property type="entry name" value="HisK_dim/P_dom"/>
</dbReference>
<evidence type="ECO:0000313" key="10">
    <source>
        <dbReference type="EMBL" id="MBK4733177.1"/>
    </source>
</evidence>
<dbReference type="InterPro" id="IPR011006">
    <property type="entry name" value="CheY-like_superfamily"/>
</dbReference>
<dbReference type="Gene3D" id="3.40.50.2300">
    <property type="match status" value="1"/>
</dbReference>
<dbReference type="SMART" id="SM00387">
    <property type="entry name" value="HATPase_c"/>
    <property type="match status" value="1"/>
</dbReference>
<dbReference type="CDD" id="cd00082">
    <property type="entry name" value="HisKA"/>
    <property type="match status" value="1"/>
</dbReference>
<dbReference type="PROSITE" id="PS50109">
    <property type="entry name" value="HIS_KIN"/>
    <property type="match status" value="1"/>
</dbReference>
<dbReference type="PROSITE" id="PS50113">
    <property type="entry name" value="PAC"/>
    <property type="match status" value="1"/>
</dbReference>
<dbReference type="Gene3D" id="3.30.450.20">
    <property type="entry name" value="PAS domain"/>
    <property type="match status" value="1"/>
</dbReference>
<organism evidence="10 11">
    <name type="scientific">Noviherbaspirillum pedocola</name>
    <dbReference type="NCBI Taxonomy" id="2801341"/>
    <lineage>
        <taxon>Bacteria</taxon>
        <taxon>Pseudomonadati</taxon>
        <taxon>Pseudomonadota</taxon>
        <taxon>Betaproteobacteria</taxon>
        <taxon>Burkholderiales</taxon>
        <taxon>Oxalobacteraceae</taxon>
        <taxon>Noviherbaspirillum</taxon>
    </lineage>
</organism>
<dbReference type="InterPro" id="IPR001610">
    <property type="entry name" value="PAC"/>
</dbReference>
<dbReference type="SMART" id="SM00388">
    <property type="entry name" value="HisKA"/>
    <property type="match status" value="1"/>
</dbReference>
<dbReference type="CDD" id="cd00130">
    <property type="entry name" value="PAS"/>
    <property type="match status" value="1"/>
</dbReference>
<evidence type="ECO:0000256" key="4">
    <source>
        <dbReference type="PROSITE-ProRule" id="PRU00169"/>
    </source>
</evidence>
<feature type="modified residue" description="4-aspartylphosphate" evidence="4">
    <location>
        <position position="455"/>
    </location>
</feature>
<dbReference type="Gene3D" id="3.30.565.10">
    <property type="entry name" value="Histidine kinase-like ATPase, C-terminal domain"/>
    <property type="match status" value="1"/>
</dbReference>
<dbReference type="SMART" id="SM00448">
    <property type="entry name" value="REC"/>
    <property type="match status" value="1"/>
</dbReference>
<dbReference type="SUPFAM" id="SSF52172">
    <property type="entry name" value="CheY-like"/>
    <property type="match status" value="1"/>
</dbReference>
<proteinExistence type="predicted"/>
<dbReference type="InterPro" id="IPR003594">
    <property type="entry name" value="HATPase_dom"/>
</dbReference>
<evidence type="ECO:0000259" key="9">
    <source>
        <dbReference type="PROSITE" id="PS50113"/>
    </source>
</evidence>
<evidence type="ECO:0000259" key="8">
    <source>
        <dbReference type="PROSITE" id="PS50112"/>
    </source>
</evidence>
<name>A0A934SPJ4_9BURK</name>
<dbReference type="PANTHER" id="PTHR43065">
    <property type="entry name" value="SENSOR HISTIDINE KINASE"/>
    <property type="match status" value="1"/>
</dbReference>
<dbReference type="InterPro" id="IPR036097">
    <property type="entry name" value="HisK_dim/P_sf"/>
</dbReference>
<keyword evidence="3 4" id="KW-0597">Phosphoprotein</keyword>
<dbReference type="Pfam" id="PF00512">
    <property type="entry name" value="HisKA"/>
    <property type="match status" value="1"/>
</dbReference>
<dbReference type="PRINTS" id="PR00344">
    <property type="entry name" value="BCTRLSENSOR"/>
</dbReference>
<dbReference type="SMART" id="SM00091">
    <property type="entry name" value="PAS"/>
    <property type="match status" value="1"/>
</dbReference>
<gene>
    <name evidence="10" type="ORF">JJB74_00910</name>
</gene>
<dbReference type="Pfam" id="PF13426">
    <property type="entry name" value="PAS_9"/>
    <property type="match status" value="1"/>
</dbReference>
<dbReference type="InterPro" id="IPR000700">
    <property type="entry name" value="PAS-assoc_C"/>
</dbReference>
<dbReference type="NCBIfam" id="TIGR00229">
    <property type="entry name" value="sensory_box"/>
    <property type="match status" value="1"/>
</dbReference>
<dbReference type="RefSeq" id="WP_200589748.1">
    <property type="nucleotide sequence ID" value="NZ_JAEPBG010000001.1"/>
</dbReference>
<dbReference type="EC" id="2.7.13.3" evidence="2"/>
<dbReference type="AlphaFoldDB" id="A0A934SPJ4"/>
<evidence type="ECO:0000256" key="5">
    <source>
        <dbReference type="SAM" id="MobiDB-lite"/>
    </source>
</evidence>
<feature type="domain" description="Response regulatory" evidence="7">
    <location>
        <begin position="405"/>
        <end position="521"/>
    </location>
</feature>
<evidence type="ECO:0000256" key="2">
    <source>
        <dbReference type="ARBA" id="ARBA00012438"/>
    </source>
</evidence>
<comment type="catalytic activity">
    <reaction evidence="1">
        <text>ATP + protein L-histidine = ADP + protein N-phospho-L-histidine.</text>
        <dbReference type="EC" id="2.7.13.3"/>
    </reaction>
</comment>
<dbReference type="Pfam" id="PF02518">
    <property type="entry name" value="HATPase_c"/>
    <property type="match status" value="1"/>
</dbReference>
<dbReference type="SUPFAM" id="SSF55785">
    <property type="entry name" value="PYP-like sensor domain (PAS domain)"/>
    <property type="match status" value="1"/>
</dbReference>
<dbReference type="EMBL" id="JAEPBG010000001">
    <property type="protein sequence ID" value="MBK4733177.1"/>
    <property type="molecule type" value="Genomic_DNA"/>
</dbReference>
<keyword evidence="11" id="KW-1185">Reference proteome</keyword>
<dbReference type="Proteomes" id="UP000622890">
    <property type="component" value="Unassembled WGS sequence"/>
</dbReference>